<evidence type="ECO:0000313" key="1">
    <source>
        <dbReference type="EMBL" id="QVI24153.1"/>
    </source>
</evidence>
<sequence>MLWAFAVIAGGVALLLVVLTLTHVGTTANPADTTEVTSTAVPAPPAVPPSPCFPFQTTC</sequence>
<dbReference type="Proteomes" id="UP000683310">
    <property type="component" value="Chromosome"/>
</dbReference>
<dbReference type="RefSeq" id="WP_213560217.1">
    <property type="nucleotide sequence ID" value="NZ_JBHXAJ010000017.1"/>
</dbReference>
<reference evidence="1 2" key="1">
    <citation type="submission" date="2021-04" db="EMBL/GenBank/DDBJ databases">
        <title>Nocardia tengchongensis.</title>
        <authorList>
            <person name="Zhuang k."/>
            <person name="Ran Y."/>
            <person name="Li W."/>
        </authorList>
    </citation>
    <scope>NUCLEOTIDE SEQUENCE [LARGE SCALE GENOMIC DNA]</scope>
    <source>
        <strain evidence="1 2">CFH S0057</strain>
    </source>
</reference>
<accession>A0ABX8CW73</accession>
<proteinExistence type="predicted"/>
<keyword evidence="2" id="KW-1185">Reference proteome</keyword>
<gene>
    <name evidence="1" type="ORF">KHQ06_16070</name>
</gene>
<organism evidence="1 2">
    <name type="scientific">Nocardia tengchongensis</name>
    <dbReference type="NCBI Taxonomy" id="2055889"/>
    <lineage>
        <taxon>Bacteria</taxon>
        <taxon>Bacillati</taxon>
        <taxon>Actinomycetota</taxon>
        <taxon>Actinomycetes</taxon>
        <taxon>Mycobacteriales</taxon>
        <taxon>Nocardiaceae</taxon>
        <taxon>Nocardia</taxon>
    </lineage>
</organism>
<dbReference type="EMBL" id="CP074371">
    <property type="protein sequence ID" value="QVI24153.1"/>
    <property type="molecule type" value="Genomic_DNA"/>
</dbReference>
<evidence type="ECO:0000313" key="2">
    <source>
        <dbReference type="Proteomes" id="UP000683310"/>
    </source>
</evidence>
<name>A0ABX8CW73_9NOCA</name>
<protein>
    <submittedName>
        <fullName evidence="1">Uncharacterized protein</fullName>
    </submittedName>
</protein>